<sequence length="60" mass="6525">MFSHTAVVVVYCCQYSASGPRREPPAFLAIASFTVSPGAFATNTMAKEAAQLRTYLLFSF</sequence>
<reference evidence="3 4" key="1">
    <citation type="submission" date="2020-04" db="EMBL/GenBank/DDBJ databases">
        <authorList>
            <person name="Kittiwongwattana C."/>
        </authorList>
    </citation>
    <scope>NUCLEOTIDE SEQUENCE [LARGE SCALE GENOMIC DNA]</scope>
    <source>
        <strain evidence="2 4">1303</strain>
        <strain evidence="3">1310</strain>
    </source>
</reference>
<gene>
    <name evidence="2" type="ORF">HF324_28485</name>
    <name evidence="1" type="ORF">HF329_28610</name>
</gene>
<proteinExistence type="predicted"/>
<dbReference type="EMBL" id="CP051205">
    <property type="protein sequence ID" value="QJB35054.1"/>
    <property type="molecule type" value="Genomic_DNA"/>
</dbReference>
<evidence type="ECO:0000313" key="1">
    <source>
        <dbReference type="EMBL" id="QJB35054.1"/>
    </source>
</evidence>
<protein>
    <submittedName>
        <fullName evidence="1">Uncharacterized protein</fullName>
    </submittedName>
</protein>
<dbReference type="AlphaFoldDB" id="A0AAE6ZLS6"/>
<dbReference type="Proteomes" id="UP000503144">
    <property type="component" value="Chromosome"/>
</dbReference>
<reference evidence="1" key="2">
    <citation type="submission" date="2020-09" db="EMBL/GenBank/DDBJ databases">
        <authorList>
            <person name="Kittiwongwattana C."/>
        </authorList>
    </citation>
    <scope>NUCLEOTIDE SEQUENCE</scope>
    <source>
        <strain evidence="1">1310</strain>
    </source>
</reference>
<evidence type="ECO:0000313" key="4">
    <source>
        <dbReference type="Proteomes" id="UP000503144"/>
    </source>
</evidence>
<name>A0AAE6ZLS6_9BACT</name>
<dbReference type="Proteomes" id="UP000502421">
    <property type="component" value="Chromosome"/>
</dbReference>
<dbReference type="EMBL" id="CP051204">
    <property type="protein sequence ID" value="QJB41571.1"/>
    <property type="molecule type" value="Genomic_DNA"/>
</dbReference>
<evidence type="ECO:0000313" key="2">
    <source>
        <dbReference type="EMBL" id="QJB41571.1"/>
    </source>
</evidence>
<evidence type="ECO:0000313" key="3">
    <source>
        <dbReference type="Proteomes" id="UP000502421"/>
    </source>
</evidence>
<keyword evidence="4" id="KW-1185">Reference proteome</keyword>
<dbReference type="KEGG" id="coy:HF329_28610"/>
<organism evidence="1 3">
    <name type="scientific">Chitinophaga oryzae</name>
    <dbReference type="NCBI Taxonomy" id="2725414"/>
    <lineage>
        <taxon>Bacteria</taxon>
        <taxon>Pseudomonadati</taxon>
        <taxon>Bacteroidota</taxon>
        <taxon>Chitinophagia</taxon>
        <taxon>Chitinophagales</taxon>
        <taxon>Chitinophagaceae</taxon>
        <taxon>Chitinophaga</taxon>
    </lineage>
</organism>
<dbReference type="RefSeq" id="WP_168809752.1">
    <property type="nucleotide sequence ID" value="NZ_CP051204.2"/>
</dbReference>
<accession>A0AAE6ZLS6</accession>